<dbReference type="OrthoDB" id="165979at2157"/>
<comment type="caution">
    <text evidence="2">The sequence shown here is derived from an EMBL/GenBank/DDBJ whole genome shotgun (WGS) entry which is preliminary data.</text>
</comment>
<dbReference type="Proteomes" id="UP000283805">
    <property type="component" value="Unassembled WGS sequence"/>
</dbReference>
<evidence type="ECO:0000256" key="1">
    <source>
        <dbReference type="SAM" id="MobiDB-lite"/>
    </source>
</evidence>
<sequence>MSKILALMATYTQTGAKIRRTIEHSPDFGDNESADDDSPSGRIPPGGMLTG</sequence>
<dbReference type="RefSeq" id="WP_170155593.1">
    <property type="nucleotide sequence ID" value="NZ_RAPO01000003.1"/>
</dbReference>
<accession>A0A3R7D8Q6</accession>
<feature type="region of interest" description="Disordered" evidence="1">
    <location>
        <begin position="23"/>
        <end position="51"/>
    </location>
</feature>
<dbReference type="EMBL" id="RAPO01000003">
    <property type="protein sequence ID" value="RKD93658.1"/>
    <property type="molecule type" value="Genomic_DNA"/>
</dbReference>
<evidence type="ECO:0000313" key="3">
    <source>
        <dbReference type="Proteomes" id="UP000283805"/>
    </source>
</evidence>
<gene>
    <name evidence="2" type="ORF">ATJ93_3289</name>
</gene>
<name>A0A3R7D8Q6_9EURY</name>
<keyword evidence="3" id="KW-1185">Reference proteome</keyword>
<dbReference type="AlphaFoldDB" id="A0A3R7D8Q6"/>
<organism evidence="2 3">
    <name type="scientific">Halopiger aswanensis</name>
    <dbReference type="NCBI Taxonomy" id="148449"/>
    <lineage>
        <taxon>Archaea</taxon>
        <taxon>Methanobacteriati</taxon>
        <taxon>Methanobacteriota</taxon>
        <taxon>Stenosarchaea group</taxon>
        <taxon>Halobacteria</taxon>
        <taxon>Halobacteriales</taxon>
        <taxon>Natrialbaceae</taxon>
        <taxon>Halopiger</taxon>
    </lineage>
</organism>
<reference evidence="2 3" key="1">
    <citation type="submission" date="2018-09" db="EMBL/GenBank/DDBJ databases">
        <title>Genomic Encyclopedia of Archaeal and Bacterial Type Strains, Phase II (KMG-II): from individual species to whole genera.</title>
        <authorList>
            <person name="Goeker M."/>
        </authorList>
    </citation>
    <scope>NUCLEOTIDE SEQUENCE [LARGE SCALE GENOMIC DNA]</scope>
    <source>
        <strain evidence="2 3">DSM 13151</strain>
    </source>
</reference>
<proteinExistence type="predicted"/>
<evidence type="ECO:0000313" key="2">
    <source>
        <dbReference type="EMBL" id="RKD93658.1"/>
    </source>
</evidence>
<protein>
    <submittedName>
        <fullName evidence="2">Uncharacterized protein</fullName>
    </submittedName>
</protein>
<feature type="compositionally biased region" description="Acidic residues" evidence="1">
    <location>
        <begin position="29"/>
        <end position="38"/>
    </location>
</feature>